<comment type="caution">
    <text evidence="9">The sequence shown here is derived from an EMBL/GenBank/DDBJ whole genome shotgun (WGS) entry which is preliminary data.</text>
</comment>
<proteinExistence type="inferred from homology"/>
<dbReference type="Gene3D" id="3.40.50.9100">
    <property type="entry name" value="Dehydroquinase, class II"/>
    <property type="match status" value="1"/>
</dbReference>
<comment type="pathway">
    <text evidence="2 8">Metabolic intermediate biosynthesis; chorismate biosynthesis; chorismate from D-erythrose 4-phosphate and phosphoenolpyruvate: step 3/7.</text>
</comment>
<dbReference type="GO" id="GO:0003855">
    <property type="term" value="F:3-dehydroquinate dehydratase activity"/>
    <property type="evidence" value="ECO:0007669"/>
    <property type="project" value="UniProtKB-EC"/>
</dbReference>
<reference evidence="10" key="1">
    <citation type="journal article" date="2019" name="Int. J. Syst. Evol. Microbiol.">
        <title>The Global Catalogue of Microorganisms (GCM) 10K type strain sequencing project: providing services to taxonomists for standard genome sequencing and annotation.</title>
        <authorList>
            <consortium name="The Broad Institute Genomics Platform"/>
            <consortium name="The Broad Institute Genome Sequencing Center for Infectious Disease"/>
            <person name="Wu L."/>
            <person name="Ma J."/>
        </authorList>
    </citation>
    <scope>NUCLEOTIDE SEQUENCE [LARGE SCALE GENOMIC DNA]</scope>
    <source>
        <strain evidence="10">CECT 7131</strain>
    </source>
</reference>
<comment type="function">
    <text evidence="8">Catalyzes a trans-dehydration via an enolate intermediate.</text>
</comment>
<evidence type="ECO:0000256" key="5">
    <source>
        <dbReference type="ARBA" id="ARBA00012060"/>
    </source>
</evidence>
<keyword evidence="8" id="KW-0028">Amino-acid biosynthesis</keyword>
<feature type="binding site" evidence="8">
    <location>
        <position position="107"/>
    </location>
    <ligand>
        <name>substrate</name>
    </ligand>
</feature>
<gene>
    <name evidence="8" type="primary">aroQ</name>
    <name evidence="9" type="ORF">QWZ14_22445</name>
</gene>
<evidence type="ECO:0000313" key="9">
    <source>
        <dbReference type="EMBL" id="MDN3567149.1"/>
    </source>
</evidence>
<dbReference type="PANTHER" id="PTHR21272:SF3">
    <property type="entry name" value="CATABOLIC 3-DEHYDROQUINASE"/>
    <property type="match status" value="1"/>
</dbReference>
<dbReference type="HAMAP" id="MF_00169">
    <property type="entry name" value="AroQ"/>
    <property type="match status" value="1"/>
</dbReference>
<comment type="subunit">
    <text evidence="4 8">Homododecamer.</text>
</comment>
<sequence>MPTVFFLNGPHADRLGAVGEEQENFPAVSARCHRAAERAGLLLDLRQTNDEGQLIDWVQEARGADGLLIDAASLAHSSIAVMDAMLMLDGPVIEVHRANLHRREGFRARTFTSLAATASICGLGVRGYELAIGAMAELIAAGRRR</sequence>
<feature type="binding site" evidence="8">
    <location>
        <position position="83"/>
    </location>
    <ligand>
        <name>substrate</name>
    </ligand>
</feature>
<dbReference type="Pfam" id="PF01220">
    <property type="entry name" value="DHquinase_II"/>
    <property type="match status" value="1"/>
</dbReference>
<dbReference type="Proteomes" id="UP001529369">
    <property type="component" value="Unassembled WGS sequence"/>
</dbReference>
<evidence type="ECO:0000256" key="8">
    <source>
        <dbReference type="HAMAP-Rule" id="MF_00169"/>
    </source>
</evidence>
<feature type="active site" description="Proton donor" evidence="8">
    <location>
        <position position="96"/>
    </location>
</feature>
<dbReference type="EMBL" id="JAUFPN010000186">
    <property type="protein sequence ID" value="MDN3567149.1"/>
    <property type="molecule type" value="Genomic_DNA"/>
</dbReference>
<protein>
    <recommendedName>
        <fullName evidence="5 8">3-dehydroquinate dehydratase</fullName>
        <shortName evidence="8">3-dehydroquinase</shortName>
        <ecNumber evidence="5 8">4.2.1.10</ecNumber>
    </recommendedName>
    <alternativeName>
        <fullName evidence="8">Type II DHQase</fullName>
    </alternativeName>
</protein>
<feature type="binding site" evidence="8">
    <location>
        <position position="76"/>
    </location>
    <ligand>
        <name>substrate</name>
    </ligand>
</feature>
<evidence type="ECO:0000256" key="7">
    <source>
        <dbReference type="ARBA" id="ARBA00023239"/>
    </source>
</evidence>
<evidence type="ECO:0000256" key="1">
    <source>
        <dbReference type="ARBA" id="ARBA00001864"/>
    </source>
</evidence>
<organism evidence="9 10">
    <name type="scientific">Paeniroseomonas aquatica</name>
    <dbReference type="NCBI Taxonomy" id="373043"/>
    <lineage>
        <taxon>Bacteria</taxon>
        <taxon>Pseudomonadati</taxon>
        <taxon>Pseudomonadota</taxon>
        <taxon>Alphaproteobacteria</taxon>
        <taxon>Acetobacterales</taxon>
        <taxon>Acetobacteraceae</taxon>
        <taxon>Paeniroseomonas</taxon>
    </lineage>
</organism>
<evidence type="ECO:0000256" key="3">
    <source>
        <dbReference type="ARBA" id="ARBA00011037"/>
    </source>
</evidence>
<comment type="catalytic activity">
    <reaction evidence="1 8">
        <text>3-dehydroquinate = 3-dehydroshikimate + H2O</text>
        <dbReference type="Rhea" id="RHEA:21096"/>
        <dbReference type="ChEBI" id="CHEBI:15377"/>
        <dbReference type="ChEBI" id="CHEBI:16630"/>
        <dbReference type="ChEBI" id="CHEBI:32364"/>
        <dbReference type="EC" id="4.2.1.10"/>
    </reaction>
</comment>
<dbReference type="InterPro" id="IPR001874">
    <property type="entry name" value="DHquinase_II"/>
</dbReference>
<dbReference type="PIRSF" id="PIRSF001399">
    <property type="entry name" value="DHquinase_II"/>
    <property type="match status" value="1"/>
</dbReference>
<comment type="caution">
    <text evidence="8">Lacks conserved residue(s) required for the propagation of feature annotation.</text>
</comment>
<evidence type="ECO:0000256" key="2">
    <source>
        <dbReference type="ARBA" id="ARBA00004902"/>
    </source>
</evidence>
<keyword evidence="7 8" id="KW-0456">Lyase</keyword>
<name>A0ABT8ACS8_9PROT</name>
<dbReference type="SUPFAM" id="SSF52304">
    <property type="entry name" value="Type II 3-dehydroquinate dehydratase"/>
    <property type="match status" value="1"/>
</dbReference>
<accession>A0ABT8ACS8</accession>
<evidence type="ECO:0000313" key="10">
    <source>
        <dbReference type="Proteomes" id="UP001529369"/>
    </source>
</evidence>
<dbReference type="PANTHER" id="PTHR21272">
    <property type="entry name" value="CATABOLIC 3-DEHYDROQUINASE"/>
    <property type="match status" value="1"/>
</dbReference>
<evidence type="ECO:0000256" key="4">
    <source>
        <dbReference type="ARBA" id="ARBA00011193"/>
    </source>
</evidence>
<keyword evidence="10" id="KW-1185">Reference proteome</keyword>
<dbReference type="RefSeq" id="WP_290319160.1">
    <property type="nucleotide sequence ID" value="NZ_JAUFPN010000186.1"/>
</dbReference>
<evidence type="ECO:0000256" key="6">
    <source>
        <dbReference type="ARBA" id="ARBA00023141"/>
    </source>
</evidence>
<dbReference type="EC" id="4.2.1.10" evidence="5 8"/>
<dbReference type="InterPro" id="IPR036441">
    <property type="entry name" value="DHquinase_II_sf"/>
</dbReference>
<comment type="similarity">
    <text evidence="3 8">Belongs to the type-II 3-dehydroquinase family.</text>
</comment>
<keyword evidence="6 8" id="KW-0057">Aromatic amino acid biosynthesis</keyword>